<dbReference type="InterPro" id="IPR036291">
    <property type="entry name" value="NAD(P)-bd_dom_sf"/>
</dbReference>
<dbReference type="Pfam" id="PF04321">
    <property type="entry name" value="RmlD_sub_bind"/>
    <property type="match status" value="1"/>
</dbReference>
<dbReference type="PANTHER" id="PTHR10491:SF4">
    <property type="entry name" value="METHIONINE ADENOSYLTRANSFERASE 2 SUBUNIT BETA"/>
    <property type="match status" value="1"/>
</dbReference>
<dbReference type="GO" id="GO:0005829">
    <property type="term" value="C:cytosol"/>
    <property type="evidence" value="ECO:0007669"/>
    <property type="project" value="TreeGrafter"/>
</dbReference>
<dbReference type="RefSeq" id="WP_161433872.1">
    <property type="nucleotide sequence ID" value="NZ_WXYO01000001.1"/>
</dbReference>
<comment type="function">
    <text evidence="6">Catalyzes the reduction of dTDP-6-deoxy-L-lyxo-4-hexulose to yield dTDP-L-rhamnose.</text>
</comment>
<evidence type="ECO:0000256" key="3">
    <source>
        <dbReference type="ARBA" id="ARBA00012929"/>
    </source>
</evidence>
<evidence type="ECO:0000256" key="5">
    <source>
        <dbReference type="ARBA" id="ARBA00048200"/>
    </source>
</evidence>
<dbReference type="GO" id="GO:0019305">
    <property type="term" value="P:dTDP-rhamnose biosynthetic process"/>
    <property type="evidence" value="ECO:0007669"/>
    <property type="project" value="UniProtKB-UniPathway"/>
</dbReference>
<dbReference type="AlphaFoldDB" id="A0A6L9E8F6"/>
<evidence type="ECO:0000256" key="4">
    <source>
        <dbReference type="ARBA" id="ARBA00017099"/>
    </source>
</evidence>
<evidence type="ECO:0000256" key="2">
    <source>
        <dbReference type="ARBA" id="ARBA00010944"/>
    </source>
</evidence>
<dbReference type="Proteomes" id="UP000475249">
    <property type="component" value="Unassembled WGS sequence"/>
</dbReference>
<name>A0A6L9E8F6_9FLAO</name>
<dbReference type="InterPro" id="IPR005913">
    <property type="entry name" value="dTDP_dehydrorham_reduct"/>
</dbReference>
<comment type="caution">
    <text evidence="8">The sequence shown here is derived from an EMBL/GenBank/DDBJ whole genome shotgun (WGS) entry which is preliminary data.</text>
</comment>
<dbReference type="GO" id="GO:0008831">
    <property type="term" value="F:dTDP-4-dehydrorhamnose reductase activity"/>
    <property type="evidence" value="ECO:0007669"/>
    <property type="project" value="UniProtKB-EC"/>
</dbReference>
<dbReference type="Gene3D" id="3.40.50.720">
    <property type="entry name" value="NAD(P)-binding Rossmann-like Domain"/>
    <property type="match status" value="1"/>
</dbReference>
<organism evidence="8 9">
    <name type="scientific">Poritiphilus flavus</name>
    <dbReference type="NCBI Taxonomy" id="2697053"/>
    <lineage>
        <taxon>Bacteria</taxon>
        <taxon>Pseudomonadati</taxon>
        <taxon>Bacteroidota</taxon>
        <taxon>Flavobacteriia</taxon>
        <taxon>Flavobacteriales</taxon>
        <taxon>Flavobacteriaceae</taxon>
        <taxon>Poritiphilus</taxon>
    </lineage>
</organism>
<dbReference type="EC" id="1.1.1.133" evidence="3 6"/>
<dbReference type="NCBIfam" id="TIGR01214">
    <property type="entry name" value="rmlD"/>
    <property type="match status" value="1"/>
</dbReference>
<dbReference type="SUPFAM" id="SSF51735">
    <property type="entry name" value="NAD(P)-binding Rossmann-fold domains"/>
    <property type="match status" value="1"/>
</dbReference>
<dbReference type="InterPro" id="IPR029903">
    <property type="entry name" value="RmlD-like-bd"/>
</dbReference>
<keyword evidence="6 8" id="KW-0560">Oxidoreductase</keyword>
<protein>
    <recommendedName>
        <fullName evidence="4 6">dTDP-4-dehydrorhamnose reductase</fullName>
        <ecNumber evidence="3 6">1.1.1.133</ecNumber>
    </recommendedName>
</protein>
<dbReference type="UniPathway" id="UPA00124"/>
<evidence type="ECO:0000313" key="8">
    <source>
        <dbReference type="EMBL" id="NAS10980.1"/>
    </source>
</evidence>
<evidence type="ECO:0000313" key="9">
    <source>
        <dbReference type="Proteomes" id="UP000475249"/>
    </source>
</evidence>
<dbReference type="CDD" id="cd05254">
    <property type="entry name" value="dTDP_HR_like_SDR_e"/>
    <property type="match status" value="1"/>
</dbReference>
<gene>
    <name evidence="8" type="primary">rfbD</name>
    <name evidence="8" type="ORF">GTQ38_03130</name>
</gene>
<feature type="domain" description="RmlD-like substrate binding" evidence="7">
    <location>
        <begin position="3"/>
        <end position="283"/>
    </location>
</feature>
<evidence type="ECO:0000256" key="1">
    <source>
        <dbReference type="ARBA" id="ARBA00004781"/>
    </source>
</evidence>
<reference evidence="8 9" key="1">
    <citation type="submission" date="2020-01" db="EMBL/GenBank/DDBJ databases">
        <title>Bacteria diversity of Porities sp.</title>
        <authorList>
            <person name="Wang G."/>
        </authorList>
    </citation>
    <scope>NUCLEOTIDE SEQUENCE [LARGE SCALE GENOMIC DNA]</scope>
    <source>
        <strain evidence="8 9">R33</strain>
    </source>
</reference>
<dbReference type="PANTHER" id="PTHR10491">
    <property type="entry name" value="DTDP-4-DEHYDRORHAMNOSE REDUCTASE"/>
    <property type="match status" value="1"/>
</dbReference>
<keyword evidence="6" id="KW-0521">NADP</keyword>
<evidence type="ECO:0000259" key="7">
    <source>
        <dbReference type="Pfam" id="PF04321"/>
    </source>
</evidence>
<comment type="catalytic activity">
    <reaction evidence="5">
        <text>dTDP-beta-L-rhamnose + NADP(+) = dTDP-4-dehydro-beta-L-rhamnose + NADPH + H(+)</text>
        <dbReference type="Rhea" id="RHEA:21796"/>
        <dbReference type="ChEBI" id="CHEBI:15378"/>
        <dbReference type="ChEBI" id="CHEBI:57510"/>
        <dbReference type="ChEBI" id="CHEBI:57783"/>
        <dbReference type="ChEBI" id="CHEBI:58349"/>
        <dbReference type="ChEBI" id="CHEBI:62830"/>
        <dbReference type="EC" id="1.1.1.133"/>
    </reaction>
</comment>
<evidence type="ECO:0000256" key="6">
    <source>
        <dbReference type="RuleBase" id="RU364082"/>
    </source>
</evidence>
<keyword evidence="9" id="KW-1185">Reference proteome</keyword>
<accession>A0A6L9E8F6</accession>
<dbReference type="Gene3D" id="3.90.25.10">
    <property type="entry name" value="UDP-galactose 4-epimerase, domain 1"/>
    <property type="match status" value="1"/>
</dbReference>
<dbReference type="EMBL" id="WXYO01000001">
    <property type="protein sequence ID" value="NAS10980.1"/>
    <property type="molecule type" value="Genomic_DNA"/>
</dbReference>
<proteinExistence type="inferred from homology"/>
<sequence length="292" mass="32836">MTKILVTGSEGQLGKSLQHIAQDYPHLQFVFTDLSELDIASAEAVDEFLRDGAFDYCINCAAYTKVDQAEEEQELSSSINADGCKNLALACAKTACVLIQISTDFVFDGNKAEPYTETDRPNPLSHYGSSKLQGEQYVQDLLDTYFIIRTSWVYSEYGHNFLKTMIRLSGERSELGVVEDQIGSPTYAMDLAGFLLYLIQTGSTAYGIYHYSNEGQISWYDFAREIFKQSGADIRLNPIRTEDYPTAAQRPKNSTLSKARTKAAFDIEIPNWKESLRVCLNNMNVLSQRKKV</sequence>
<comment type="pathway">
    <text evidence="1 6">Carbohydrate biosynthesis; dTDP-L-rhamnose biosynthesis.</text>
</comment>
<comment type="similarity">
    <text evidence="2 6">Belongs to the dTDP-4-dehydrorhamnose reductase family.</text>
</comment>